<evidence type="ECO:0000313" key="3">
    <source>
        <dbReference type="Proteomes" id="UP000029082"/>
    </source>
</evidence>
<evidence type="ECO:0000313" key="2">
    <source>
        <dbReference type="EMBL" id="KFI76659.1"/>
    </source>
</evidence>
<dbReference type="EMBL" id="JGZE01000012">
    <property type="protein sequence ID" value="KFI76659.1"/>
    <property type="molecule type" value="Genomic_DNA"/>
</dbReference>
<reference evidence="2 3" key="1">
    <citation type="submission" date="2014-03" db="EMBL/GenBank/DDBJ databases">
        <title>Genomics of Bifidobacteria.</title>
        <authorList>
            <person name="Ventura M."/>
            <person name="Milani C."/>
            <person name="Lugli G.A."/>
        </authorList>
    </citation>
    <scope>NUCLEOTIDE SEQUENCE [LARGE SCALE GENOMIC DNA]</scope>
    <source>
        <strain evidence="2 3">DSM 21395</strain>
    </source>
</reference>
<dbReference type="AlphaFoldDB" id="A0A087C059"/>
<name>A0A087C059_9BIFI</name>
<accession>A0A087C059</accession>
<dbReference type="Proteomes" id="UP000029082">
    <property type="component" value="Unassembled WGS sequence"/>
</dbReference>
<comment type="caution">
    <text evidence="2">The sequence shown here is derived from an EMBL/GenBank/DDBJ whole genome shotgun (WGS) entry which is preliminary data.</text>
</comment>
<feature type="region of interest" description="Disordered" evidence="1">
    <location>
        <begin position="1"/>
        <end position="26"/>
    </location>
</feature>
<keyword evidence="3" id="KW-1185">Reference proteome</keyword>
<sequence length="56" mass="6533">MHHKPTRGRTTTVRIPQGPRHHHGRTTARVRVTAEACTHHHDTQTSRGSLRRIFYQ</sequence>
<gene>
    <name evidence="2" type="ORF">BMON_1910</name>
</gene>
<evidence type="ECO:0000256" key="1">
    <source>
        <dbReference type="SAM" id="MobiDB-lite"/>
    </source>
</evidence>
<proteinExistence type="predicted"/>
<protein>
    <submittedName>
        <fullName evidence="2">Uncharacterized protein</fullName>
    </submittedName>
</protein>
<organism evidence="2 3">
    <name type="scientific">Bifidobacterium mongoliense DSM 21395</name>
    <dbReference type="NCBI Taxonomy" id="1437603"/>
    <lineage>
        <taxon>Bacteria</taxon>
        <taxon>Bacillati</taxon>
        <taxon>Actinomycetota</taxon>
        <taxon>Actinomycetes</taxon>
        <taxon>Bifidobacteriales</taxon>
        <taxon>Bifidobacteriaceae</taxon>
        <taxon>Bifidobacterium</taxon>
    </lineage>
</organism>